<sequence>MAGSDRASGRRPFSGPTVGRTSLPDHPFARRSFLAASLGTALTLGVAPHAQAARGRSVFGRHGSPSARLTEQTLYVDAAGAGDFTTVQAAVTAASGSGYTLVIAPGVYRETVAVSVARTEMTWIGASGNARDVVVVYDNAAGTPKPGGGTHGTTGSATTLVQAGGFTARDITFANDWLRADHPEITGTQAVALKVQGDRSAFLRCRFLGHQDTLYADSMALGTFARQYFRDCYAEGDVDFVFGRATAVFERCHFHTLTRTDLGSAPYGFVFAPSTAGANPRGYLVTGGRVTSEAPDAYYKLARPWVPSSDTTARPMLTVRETRLGAGIDAVAPYTNMSSGFPWQDQRFAEYRNTGPGAVVSVPDNRPQLTAADAASATREAYLGDWAPWKGC</sequence>
<feature type="domain" description="Pectinesterase catalytic" evidence="5">
    <location>
        <begin position="76"/>
        <end position="361"/>
    </location>
</feature>
<evidence type="ECO:0000313" key="7">
    <source>
        <dbReference type="Proteomes" id="UP001271274"/>
    </source>
</evidence>
<reference evidence="6 7" key="1">
    <citation type="journal article" date="2023" name="Microb. Genom.">
        <title>Mesoterricola silvestris gen. nov., sp. nov., Mesoterricola sediminis sp. nov., Geothrix oryzae sp. nov., Geothrix edaphica sp. nov., Geothrix rubra sp. nov., and Geothrix limicola sp. nov., six novel members of Acidobacteriota isolated from soils.</title>
        <authorList>
            <person name="Weisberg A.J."/>
            <person name="Pearce E."/>
            <person name="Kramer C.G."/>
            <person name="Chang J.H."/>
            <person name="Clarke C.R."/>
        </authorList>
    </citation>
    <scope>NUCLEOTIDE SEQUENCE [LARGE SCALE GENOMIC DNA]</scope>
    <source>
        <strain evidence="6 7">ID09-01A</strain>
    </source>
</reference>
<evidence type="ECO:0000256" key="1">
    <source>
        <dbReference type="ARBA" id="ARBA00008891"/>
    </source>
</evidence>
<keyword evidence="2" id="KW-0378">Hydrolase</keyword>
<keyword evidence="3" id="KW-0063">Aspartyl esterase</keyword>
<dbReference type="SUPFAM" id="SSF51126">
    <property type="entry name" value="Pectin lyase-like"/>
    <property type="match status" value="1"/>
</dbReference>
<evidence type="ECO:0000256" key="3">
    <source>
        <dbReference type="ARBA" id="ARBA00023085"/>
    </source>
</evidence>
<dbReference type="InterPro" id="IPR006311">
    <property type="entry name" value="TAT_signal"/>
</dbReference>
<dbReference type="InterPro" id="IPR000070">
    <property type="entry name" value="Pectinesterase_cat"/>
</dbReference>
<protein>
    <submittedName>
        <fullName evidence="6">Pectinesterase family protein</fullName>
    </submittedName>
</protein>
<evidence type="ECO:0000259" key="5">
    <source>
        <dbReference type="Pfam" id="PF01095"/>
    </source>
</evidence>
<evidence type="ECO:0000256" key="4">
    <source>
        <dbReference type="SAM" id="MobiDB-lite"/>
    </source>
</evidence>
<evidence type="ECO:0000256" key="2">
    <source>
        <dbReference type="ARBA" id="ARBA00022801"/>
    </source>
</evidence>
<proteinExistence type="inferred from homology"/>
<feature type="region of interest" description="Disordered" evidence="4">
    <location>
        <begin position="1"/>
        <end position="24"/>
    </location>
</feature>
<dbReference type="PROSITE" id="PS51318">
    <property type="entry name" value="TAT"/>
    <property type="match status" value="1"/>
</dbReference>
<dbReference type="Pfam" id="PF01095">
    <property type="entry name" value="Pectinesterase"/>
    <property type="match status" value="1"/>
</dbReference>
<organism evidence="6 7">
    <name type="scientific">Streptomyces europaeiscabiei</name>
    <dbReference type="NCBI Taxonomy" id="146819"/>
    <lineage>
        <taxon>Bacteria</taxon>
        <taxon>Bacillati</taxon>
        <taxon>Actinomycetota</taxon>
        <taxon>Actinomycetes</taxon>
        <taxon>Kitasatosporales</taxon>
        <taxon>Streptomycetaceae</taxon>
        <taxon>Streptomyces</taxon>
    </lineage>
</organism>
<name>A0ABU4NF27_9ACTN</name>
<dbReference type="InterPro" id="IPR011050">
    <property type="entry name" value="Pectin_lyase_fold/virulence"/>
</dbReference>
<gene>
    <name evidence="6" type="ORF">PV662_18545</name>
</gene>
<keyword evidence="7" id="KW-1185">Reference proteome</keyword>
<dbReference type="Proteomes" id="UP001271274">
    <property type="component" value="Unassembled WGS sequence"/>
</dbReference>
<dbReference type="RefSeq" id="WP_119581200.1">
    <property type="nucleotide sequence ID" value="NZ_JARAUR010000149.1"/>
</dbReference>
<dbReference type="PANTHER" id="PTHR31321:SF57">
    <property type="entry name" value="PECTINESTERASE 53-RELATED"/>
    <property type="match status" value="1"/>
</dbReference>
<comment type="similarity">
    <text evidence="1">Belongs to the pectinesterase family.</text>
</comment>
<accession>A0ABU4NF27</accession>
<dbReference type="Gene3D" id="2.160.20.10">
    <property type="entry name" value="Single-stranded right-handed beta-helix, Pectin lyase-like"/>
    <property type="match status" value="1"/>
</dbReference>
<dbReference type="PANTHER" id="PTHR31321">
    <property type="entry name" value="ACYL-COA THIOESTER HYDROLASE YBHC-RELATED"/>
    <property type="match status" value="1"/>
</dbReference>
<comment type="caution">
    <text evidence="6">The sequence shown here is derived from an EMBL/GenBank/DDBJ whole genome shotgun (WGS) entry which is preliminary data.</text>
</comment>
<dbReference type="InterPro" id="IPR012334">
    <property type="entry name" value="Pectin_lyas_fold"/>
</dbReference>
<evidence type="ECO:0000313" key="6">
    <source>
        <dbReference type="EMBL" id="MDX3701731.1"/>
    </source>
</evidence>
<dbReference type="EMBL" id="JARAYU010000005">
    <property type="protein sequence ID" value="MDX3701731.1"/>
    <property type="molecule type" value="Genomic_DNA"/>
</dbReference>